<dbReference type="Pfam" id="PF25975">
    <property type="entry name" value="CzcB_C"/>
    <property type="match status" value="1"/>
</dbReference>
<dbReference type="GO" id="GO:0016020">
    <property type="term" value="C:membrane"/>
    <property type="evidence" value="ECO:0007669"/>
    <property type="project" value="InterPro"/>
</dbReference>
<feature type="domain" description="CzcB-like C-terminal circularly permuted SH3-like" evidence="5">
    <location>
        <begin position="314"/>
        <end position="370"/>
    </location>
</feature>
<feature type="signal peptide" evidence="4">
    <location>
        <begin position="1"/>
        <end position="23"/>
    </location>
</feature>
<reference evidence="6 7" key="1">
    <citation type="submission" date="2019-02" db="EMBL/GenBank/DDBJ databases">
        <title>Isolation and identification of novel species under the genus Muribaculum.</title>
        <authorList>
            <person name="Miyake S."/>
            <person name="Ding Y."/>
            <person name="Low A."/>
            <person name="Soh M."/>
            <person name="Seedorf H."/>
        </authorList>
    </citation>
    <scope>NUCLEOTIDE SEQUENCE [LARGE SCALE GENOMIC DNA]</scope>
    <source>
        <strain evidence="6 7">TLL-A3</strain>
    </source>
</reference>
<evidence type="ECO:0000256" key="1">
    <source>
        <dbReference type="ARBA" id="ARBA00009477"/>
    </source>
</evidence>
<name>A0A4Z0V793_9BACT</name>
<dbReference type="PANTHER" id="PTHR30097">
    <property type="entry name" value="CATION EFFLUX SYSTEM PROTEIN CUSB"/>
    <property type="match status" value="1"/>
</dbReference>
<dbReference type="Gene3D" id="2.40.420.20">
    <property type="match status" value="1"/>
</dbReference>
<dbReference type="PROSITE" id="PS51257">
    <property type="entry name" value="PROKAR_LIPOPROTEIN"/>
    <property type="match status" value="1"/>
</dbReference>
<feature type="chain" id="PRO_5021326270" evidence="4">
    <location>
        <begin position="24"/>
        <end position="390"/>
    </location>
</feature>
<dbReference type="GeneID" id="82148621"/>
<dbReference type="GO" id="GO:0060003">
    <property type="term" value="P:copper ion export"/>
    <property type="evidence" value="ECO:0007669"/>
    <property type="project" value="TreeGrafter"/>
</dbReference>
<dbReference type="GO" id="GO:0022857">
    <property type="term" value="F:transmembrane transporter activity"/>
    <property type="evidence" value="ECO:0007669"/>
    <property type="project" value="InterPro"/>
</dbReference>
<dbReference type="PANTHER" id="PTHR30097:SF4">
    <property type="entry name" value="SLR6042 PROTEIN"/>
    <property type="match status" value="1"/>
</dbReference>
<dbReference type="FunFam" id="2.40.420.20:FF:000006">
    <property type="entry name" value="RND family efflux transporter MFP subunit"/>
    <property type="match status" value="1"/>
</dbReference>
<dbReference type="Gene3D" id="2.40.50.100">
    <property type="match status" value="1"/>
</dbReference>
<comment type="caution">
    <text evidence="6">The sequence shown here is derived from an EMBL/GenBank/DDBJ whole genome shotgun (WGS) entry which is preliminary data.</text>
</comment>
<dbReference type="GO" id="GO:0015679">
    <property type="term" value="P:plasma membrane copper ion transport"/>
    <property type="evidence" value="ECO:0007669"/>
    <property type="project" value="TreeGrafter"/>
</dbReference>
<evidence type="ECO:0000256" key="3">
    <source>
        <dbReference type="SAM" id="MobiDB-lite"/>
    </source>
</evidence>
<evidence type="ECO:0000313" key="7">
    <source>
        <dbReference type="Proteomes" id="UP000297635"/>
    </source>
</evidence>
<evidence type="ECO:0000313" key="6">
    <source>
        <dbReference type="EMBL" id="TGG39603.1"/>
    </source>
</evidence>
<dbReference type="InterPro" id="IPR051909">
    <property type="entry name" value="MFP_Cation_Efflux"/>
</dbReference>
<evidence type="ECO:0000256" key="4">
    <source>
        <dbReference type="SAM" id="SignalP"/>
    </source>
</evidence>
<keyword evidence="4" id="KW-0732">Signal</keyword>
<dbReference type="Gene3D" id="1.10.287.470">
    <property type="entry name" value="Helix hairpin bin"/>
    <property type="match status" value="1"/>
</dbReference>
<dbReference type="NCBIfam" id="TIGR01730">
    <property type="entry name" value="RND_mfp"/>
    <property type="match status" value="1"/>
</dbReference>
<dbReference type="InterPro" id="IPR058649">
    <property type="entry name" value="CzcB_C"/>
</dbReference>
<dbReference type="Proteomes" id="UP000297635">
    <property type="component" value="Unassembled WGS sequence"/>
</dbReference>
<evidence type="ECO:0000259" key="5">
    <source>
        <dbReference type="Pfam" id="PF25975"/>
    </source>
</evidence>
<keyword evidence="7" id="KW-1185">Reference proteome</keyword>
<dbReference type="AlphaFoldDB" id="A0A4Z0V793"/>
<proteinExistence type="inferred from homology"/>
<accession>A0A4Z0V793</accession>
<gene>
    <name evidence="6" type="ORF">EZ315_02375</name>
</gene>
<organism evidence="6 7">
    <name type="scientific">Duncaniella freteri</name>
    <dbReference type="NCBI Taxonomy" id="2530391"/>
    <lineage>
        <taxon>Bacteria</taxon>
        <taxon>Pseudomonadati</taxon>
        <taxon>Bacteroidota</taxon>
        <taxon>Bacteroidia</taxon>
        <taxon>Bacteroidales</taxon>
        <taxon>Muribaculaceae</taxon>
        <taxon>Duncaniella</taxon>
    </lineage>
</organism>
<dbReference type="EMBL" id="SJSA01000001">
    <property type="protein sequence ID" value="TGG39603.1"/>
    <property type="molecule type" value="Genomic_DNA"/>
</dbReference>
<evidence type="ECO:0000256" key="2">
    <source>
        <dbReference type="ARBA" id="ARBA00022448"/>
    </source>
</evidence>
<dbReference type="SUPFAM" id="SSF111369">
    <property type="entry name" value="HlyD-like secretion proteins"/>
    <property type="match status" value="1"/>
</dbReference>
<dbReference type="RefSeq" id="WP_135470286.1">
    <property type="nucleotide sequence ID" value="NZ_CASJDB010000048.1"/>
</dbReference>
<dbReference type="InterPro" id="IPR006143">
    <property type="entry name" value="RND_pump_MFP"/>
</dbReference>
<dbReference type="GO" id="GO:0030313">
    <property type="term" value="C:cell envelope"/>
    <property type="evidence" value="ECO:0007669"/>
    <property type="project" value="TreeGrafter"/>
</dbReference>
<feature type="region of interest" description="Disordered" evidence="3">
    <location>
        <begin position="28"/>
        <end position="55"/>
    </location>
</feature>
<keyword evidence="2" id="KW-0813">Transport</keyword>
<protein>
    <submittedName>
        <fullName evidence="6">Efflux RND transporter periplasmic adaptor subunit</fullName>
    </submittedName>
</protein>
<sequence length="390" mass="40585">MRLRPRYSIKYLLMVPIFAFGMAACGSHEGHSHGEEGHEHSEEGADHSHKHDHGDGAIVLEPEEAERLGVETDTVVPAPFAETLKVSGEVLPSSSDIGTVSAPTSGIVRIASGINPGSQVRAGQTIASVTAKNVTGGDANAAARVAMENAKRELDRITPLLADGLVTRKDYNDALSAYESAKAAYSPAAATGAATSPRSGVITAINVSDGEYVETGQSIANVASNSRLTLRALVPSSEAAFLGKVAGATMTFHGGESIDIAEHNGKLLSSAPASAGSTPGYIPVFFNFDGTAPVIPGSATEVYLKGAQRNDVISLPTDAIVEQMGETFVFIRSCAHSFEKRPVTLGNSDGKRVEIIKGVKPGEIAVVKGATFVRLAEQATVAPEGHSHNH</sequence>
<comment type="similarity">
    <text evidence="1">Belongs to the membrane fusion protein (MFP) (TC 8.A.1) family.</text>
</comment>